<proteinExistence type="predicted"/>
<dbReference type="Proteomes" id="UP000386466">
    <property type="component" value="Unassembled WGS sequence"/>
</dbReference>
<keyword evidence="2" id="KW-1185">Reference proteome</keyword>
<evidence type="ECO:0000313" key="1">
    <source>
        <dbReference type="EMBL" id="VFV31941.1"/>
    </source>
</evidence>
<organism evidence="1 2">
    <name type="scientific">Lynx pardinus</name>
    <name type="common">Iberian lynx</name>
    <name type="synonym">Felis pardina</name>
    <dbReference type="NCBI Taxonomy" id="191816"/>
    <lineage>
        <taxon>Eukaryota</taxon>
        <taxon>Metazoa</taxon>
        <taxon>Chordata</taxon>
        <taxon>Craniata</taxon>
        <taxon>Vertebrata</taxon>
        <taxon>Euteleostomi</taxon>
        <taxon>Mammalia</taxon>
        <taxon>Eutheria</taxon>
        <taxon>Laurasiatheria</taxon>
        <taxon>Carnivora</taxon>
        <taxon>Feliformia</taxon>
        <taxon>Felidae</taxon>
        <taxon>Felinae</taxon>
        <taxon>Lynx</taxon>
    </lineage>
</organism>
<dbReference type="EMBL" id="CAAGRJ010016367">
    <property type="protein sequence ID" value="VFV31941.1"/>
    <property type="molecule type" value="Genomic_DNA"/>
</dbReference>
<name>A0A485NE80_LYNPA</name>
<evidence type="ECO:0000313" key="2">
    <source>
        <dbReference type="Proteomes" id="UP000386466"/>
    </source>
</evidence>
<protein>
    <submittedName>
        <fullName evidence="1">Uncharacterized protein</fullName>
    </submittedName>
</protein>
<dbReference type="AlphaFoldDB" id="A0A485NE80"/>
<sequence>MCGSGENGVTQLSVSSMETLFSLISNRAPVLCLQLLSTTRFFTVCDQAPGSTSLPSFVSNETNEPLNSEGLRLRPVPPLCGRVSLGNGQTLPHPGKFAKPCCCRSPETVARCEPPQKKFTS</sequence>
<accession>A0A485NE80</accession>
<gene>
    <name evidence="1" type="ORF">LYPA_23C018120</name>
</gene>
<reference evidence="1 2" key="1">
    <citation type="submission" date="2019-01" db="EMBL/GenBank/DDBJ databases">
        <authorList>
            <person name="Alioto T."/>
            <person name="Alioto T."/>
        </authorList>
    </citation>
    <scope>NUCLEOTIDE SEQUENCE [LARGE SCALE GENOMIC DNA]</scope>
</reference>